<dbReference type="GO" id="GO:0003677">
    <property type="term" value="F:DNA binding"/>
    <property type="evidence" value="ECO:0007669"/>
    <property type="project" value="InterPro"/>
</dbReference>
<sequence>MAEFISPMKRRQLERIARREGVVEESPAPVPVASTSTDTEEPHEISKVREGTMSPMQRRKLERMAESESRRGNEISTDPSVEQHLLGHYVAALKADNVALKSIKDIDAKNEYKRKALGKYGKFEGEYLKKGHKYPNEILSTLVVWRFDIEKIQTALHWAFFLIKQGCHRMPERFKRRNIETFVCDEIYEWANRLLVKKQSARPYLDKVIETMDAEDAPWDVHPIVRGKLYAMQGKLCLRVYEKFGTAVTWLEKAMDINPDGAGVKTILNEARIKAGRVS</sequence>
<feature type="compositionally biased region" description="Basic and acidic residues" evidence="1">
    <location>
        <begin position="40"/>
        <end position="50"/>
    </location>
</feature>
<feature type="compositionally biased region" description="Basic and acidic residues" evidence="1">
    <location>
        <begin position="62"/>
        <end position="73"/>
    </location>
</feature>
<dbReference type="Pfam" id="PF05944">
    <property type="entry name" value="Phage_term_smal"/>
    <property type="match status" value="1"/>
</dbReference>
<evidence type="ECO:0000313" key="2">
    <source>
        <dbReference type="EMBL" id="VFK16695.1"/>
    </source>
</evidence>
<gene>
    <name evidence="2" type="ORF">BECKLFY1418C_GA0070996_102527</name>
</gene>
<accession>A0A450WI39</accession>
<organism evidence="2">
    <name type="scientific">Candidatus Kentrum sp. LFY</name>
    <dbReference type="NCBI Taxonomy" id="2126342"/>
    <lineage>
        <taxon>Bacteria</taxon>
        <taxon>Pseudomonadati</taxon>
        <taxon>Pseudomonadota</taxon>
        <taxon>Gammaproteobacteria</taxon>
        <taxon>Candidatus Kentrum</taxon>
    </lineage>
</organism>
<proteinExistence type="predicted"/>
<dbReference type="EMBL" id="CAADFN010000025">
    <property type="protein sequence ID" value="VFK16695.1"/>
    <property type="molecule type" value="Genomic_DNA"/>
</dbReference>
<feature type="compositionally biased region" description="Low complexity" evidence="1">
    <location>
        <begin position="24"/>
        <end position="34"/>
    </location>
</feature>
<dbReference type="AlphaFoldDB" id="A0A450WI39"/>
<evidence type="ECO:0000256" key="1">
    <source>
        <dbReference type="SAM" id="MobiDB-lite"/>
    </source>
</evidence>
<feature type="region of interest" description="Disordered" evidence="1">
    <location>
        <begin position="16"/>
        <end position="78"/>
    </location>
</feature>
<reference evidence="2" key="1">
    <citation type="submission" date="2019-02" db="EMBL/GenBank/DDBJ databases">
        <authorList>
            <person name="Gruber-Vodicka R. H."/>
            <person name="Seah K. B. B."/>
        </authorList>
    </citation>
    <scope>NUCLEOTIDE SEQUENCE</scope>
    <source>
        <strain evidence="2">BECK_BY7</strain>
    </source>
</reference>
<dbReference type="InterPro" id="IPR010270">
    <property type="entry name" value="Phage_P2_GpM"/>
</dbReference>
<name>A0A450WI39_9GAMM</name>
<dbReference type="GO" id="GO:0004519">
    <property type="term" value="F:endonuclease activity"/>
    <property type="evidence" value="ECO:0007669"/>
    <property type="project" value="InterPro"/>
</dbReference>
<protein>
    <submittedName>
        <fullName evidence="2">Phage small terminase subunit</fullName>
    </submittedName>
</protein>